<reference evidence="3" key="1">
    <citation type="journal article" date="2024" name="IScience">
        <title>Strigolactones Initiate the Formation of Haustorium-like Structures in Castilleja.</title>
        <authorList>
            <person name="Buerger M."/>
            <person name="Peterson D."/>
            <person name="Chory J."/>
        </authorList>
    </citation>
    <scope>NUCLEOTIDE SEQUENCE [LARGE SCALE GENOMIC DNA]</scope>
</reference>
<organism evidence="2 3">
    <name type="scientific">Castilleja foliolosa</name>
    <dbReference type="NCBI Taxonomy" id="1961234"/>
    <lineage>
        <taxon>Eukaryota</taxon>
        <taxon>Viridiplantae</taxon>
        <taxon>Streptophyta</taxon>
        <taxon>Embryophyta</taxon>
        <taxon>Tracheophyta</taxon>
        <taxon>Spermatophyta</taxon>
        <taxon>Magnoliopsida</taxon>
        <taxon>eudicotyledons</taxon>
        <taxon>Gunneridae</taxon>
        <taxon>Pentapetalae</taxon>
        <taxon>asterids</taxon>
        <taxon>lamiids</taxon>
        <taxon>Lamiales</taxon>
        <taxon>Orobanchaceae</taxon>
        <taxon>Pedicularideae</taxon>
        <taxon>Castillejinae</taxon>
        <taxon>Castilleja</taxon>
    </lineage>
</organism>
<proteinExistence type="predicted"/>
<evidence type="ECO:0000313" key="3">
    <source>
        <dbReference type="Proteomes" id="UP001632038"/>
    </source>
</evidence>
<feature type="region of interest" description="Disordered" evidence="1">
    <location>
        <begin position="29"/>
        <end position="48"/>
    </location>
</feature>
<comment type="caution">
    <text evidence="2">The sequence shown here is derived from an EMBL/GenBank/DDBJ whole genome shotgun (WGS) entry which is preliminary data.</text>
</comment>
<dbReference type="AlphaFoldDB" id="A0ABD3DT87"/>
<accession>A0ABD3DT87</accession>
<dbReference type="EMBL" id="JAVIJP010000013">
    <property type="protein sequence ID" value="KAL3644842.1"/>
    <property type="molecule type" value="Genomic_DNA"/>
</dbReference>
<name>A0ABD3DT87_9LAMI</name>
<evidence type="ECO:0000313" key="2">
    <source>
        <dbReference type="EMBL" id="KAL3644842.1"/>
    </source>
</evidence>
<keyword evidence="3" id="KW-1185">Reference proteome</keyword>
<gene>
    <name evidence="2" type="ORF">CASFOL_010022</name>
</gene>
<dbReference type="Proteomes" id="UP001632038">
    <property type="component" value="Unassembled WGS sequence"/>
</dbReference>
<evidence type="ECO:0000256" key="1">
    <source>
        <dbReference type="SAM" id="MobiDB-lite"/>
    </source>
</evidence>
<protein>
    <submittedName>
        <fullName evidence="2">Uncharacterized protein</fullName>
    </submittedName>
</protein>
<sequence length="154" mass="17445">MNKNSQSRSICQRLINFMVSVMNHHAQDVPIQEGSSRNKAGPINGPKGDTGSEIVVVFRHTNNGSGRWIDISKQEGYAILDSKNDGLISINGNKANDNNIDRFVNYKNDHKKNNRAREDIKAWPLVRVPSNINEKSDEYIKSRKKALSRSYSFE</sequence>